<keyword evidence="3" id="KW-1185">Reference proteome</keyword>
<feature type="transmembrane region" description="Helical" evidence="1">
    <location>
        <begin position="28"/>
        <end position="49"/>
    </location>
</feature>
<protein>
    <submittedName>
        <fullName evidence="2">Uncharacterized protein</fullName>
    </submittedName>
</protein>
<accession>A0A6N4V499</accession>
<keyword evidence="1" id="KW-1133">Transmembrane helix</keyword>
<evidence type="ECO:0000313" key="2">
    <source>
        <dbReference type="EMBL" id="BBX50462.1"/>
    </source>
</evidence>
<name>A0A6N4V499_9MYCO</name>
<keyword evidence="1" id="KW-0812">Transmembrane</keyword>
<reference evidence="2 3" key="1">
    <citation type="journal article" date="2019" name="Emerg. Microbes Infect.">
        <title>Comprehensive subspecies identification of 175 nontuberculous mycobacteria species based on 7547 genomic profiles.</title>
        <authorList>
            <person name="Matsumoto Y."/>
            <person name="Kinjo T."/>
            <person name="Motooka D."/>
            <person name="Nabeya D."/>
            <person name="Jung N."/>
            <person name="Uechi K."/>
            <person name="Horii T."/>
            <person name="Iida T."/>
            <person name="Fujita J."/>
            <person name="Nakamura S."/>
        </authorList>
    </citation>
    <scope>NUCLEOTIDE SEQUENCE [LARGE SCALE GENOMIC DNA]</scope>
    <source>
        <strain evidence="2 3">JCM 12603</strain>
    </source>
</reference>
<dbReference type="EMBL" id="AP022570">
    <property type="protein sequence ID" value="BBX50462.1"/>
    <property type="molecule type" value="Genomic_DNA"/>
</dbReference>
<evidence type="ECO:0000313" key="3">
    <source>
        <dbReference type="Proteomes" id="UP000466785"/>
    </source>
</evidence>
<dbReference type="KEGG" id="mpof:MPOR_14880"/>
<gene>
    <name evidence="2" type="ORF">MPOR_14880</name>
</gene>
<organism evidence="2 3">
    <name type="scientific">Mycolicibacterium poriferae</name>
    <dbReference type="NCBI Taxonomy" id="39694"/>
    <lineage>
        <taxon>Bacteria</taxon>
        <taxon>Bacillati</taxon>
        <taxon>Actinomycetota</taxon>
        <taxon>Actinomycetes</taxon>
        <taxon>Mycobacteriales</taxon>
        <taxon>Mycobacteriaceae</taxon>
        <taxon>Mycolicibacterium</taxon>
    </lineage>
</organism>
<dbReference type="Proteomes" id="UP000466785">
    <property type="component" value="Chromosome"/>
</dbReference>
<evidence type="ECO:0000256" key="1">
    <source>
        <dbReference type="SAM" id="Phobius"/>
    </source>
</evidence>
<proteinExistence type="predicted"/>
<feature type="transmembrane region" description="Helical" evidence="1">
    <location>
        <begin position="55"/>
        <end position="72"/>
    </location>
</feature>
<dbReference type="AlphaFoldDB" id="A0A6N4V499"/>
<sequence>MVGIGEGAMIPQQSETSRPAHASHSANWLLATLLSLILIAAIAGVVVALSSGMPTVAIVVALVTGAVFAGVLC</sequence>
<keyword evidence="1" id="KW-0472">Membrane</keyword>